<dbReference type="Proteomes" id="UP000271974">
    <property type="component" value="Unassembled WGS sequence"/>
</dbReference>
<protein>
    <recommendedName>
        <fullName evidence="3">Glycosyltransferase 2-like domain-containing protein</fullName>
    </recommendedName>
</protein>
<feature type="region of interest" description="Disordered" evidence="2">
    <location>
        <begin position="69"/>
        <end position="97"/>
    </location>
</feature>
<dbReference type="InterPro" id="IPR001173">
    <property type="entry name" value="Glyco_trans_2-like"/>
</dbReference>
<dbReference type="GO" id="GO:0006493">
    <property type="term" value="P:protein O-linked glycosylation"/>
    <property type="evidence" value="ECO:0007669"/>
    <property type="project" value="TreeGrafter"/>
</dbReference>
<organism evidence="4 5">
    <name type="scientific">Elysia chlorotica</name>
    <name type="common">Eastern emerald elysia</name>
    <name type="synonym">Sea slug</name>
    <dbReference type="NCBI Taxonomy" id="188477"/>
    <lineage>
        <taxon>Eukaryota</taxon>
        <taxon>Metazoa</taxon>
        <taxon>Spiralia</taxon>
        <taxon>Lophotrochozoa</taxon>
        <taxon>Mollusca</taxon>
        <taxon>Gastropoda</taxon>
        <taxon>Heterobranchia</taxon>
        <taxon>Euthyneura</taxon>
        <taxon>Panpulmonata</taxon>
        <taxon>Sacoglossa</taxon>
        <taxon>Placobranchoidea</taxon>
        <taxon>Plakobranchidae</taxon>
        <taxon>Elysia</taxon>
    </lineage>
</organism>
<accession>A0A433UC14</accession>
<dbReference type="GO" id="GO:0004653">
    <property type="term" value="F:polypeptide N-acetylgalactosaminyltransferase activity"/>
    <property type="evidence" value="ECO:0007669"/>
    <property type="project" value="TreeGrafter"/>
</dbReference>
<feature type="compositionally biased region" description="Basic and acidic residues" evidence="2">
    <location>
        <begin position="78"/>
        <end position="97"/>
    </location>
</feature>
<evidence type="ECO:0000256" key="1">
    <source>
        <dbReference type="ARBA" id="ARBA00023157"/>
    </source>
</evidence>
<evidence type="ECO:0000259" key="3">
    <source>
        <dbReference type="Pfam" id="PF00535"/>
    </source>
</evidence>
<evidence type="ECO:0000256" key="2">
    <source>
        <dbReference type="SAM" id="MobiDB-lite"/>
    </source>
</evidence>
<reference evidence="4 5" key="1">
    <citation type="submission" date="2019-01" db="EMBL/GenBank/DDBJ databases">
        <title>A draft genome assembly of the solar-powered sea slug Elysia chlorotica.</title>
        <authorList>
            <person name="Cai H."/>
            <person name="Li Q."/>
            <person name="Fang X."/>
            <person name="Li J."/>
            <person name="Curtis N.E."/>
            <person name="Altenburger A."/>
            <person name="Shibata T."/>
            <person name="Feng M."/>
            <person name="Maeda T."/>
            <person name="Schwartz J.A."/>
            <person name="Shigenobu S."/>
            <person name="Lundholm N."/>
            <person name="Nishiyama T."/>
            <person name="Yang H."/>
            <person name="Hasebe M."/>
            <person name="Li S."/>
            <person name="Pierce S.K."/>
            <person name="Wang J."/>
        </authorList>
    </citation>
    <scope>NUCLEOTIDE SEQUENCE [LARGE SCALE GENOMIC DNA]</scope>
    <source>
        <strain evidence="4">EC2010</strain>
        <tissue evidence="4">Whole organism of an adult</tissue>
    </source>
</reference>
<dbReference type="GO" id="GO:0005794">
    <property type="term" value="C:Golgi apparatus"/>
    <property type="evidence" value="ECO:0007669"/>
    <property type="project" value="TreeGrafter"/>
</dbReference>
<feature type="domain" description="Glycosyltransferase 2-like" evidence="3">
    <location>
        <begin position="107"/>
        <end position="169"/>
    </location>
</feature>
<name>A0A433UC14_ELYCH</name>
<feature type="region of interest" description="Disordered" evidence="2">
    <location>
        <begin position="1"/>
        <end position="24"/>
    </location>
</feature>
<dbReference type="EMBL" id="RQTK01000011">
    <property type="protein sequence ID" value="RUS91430.1"/>
    <property type="molecule type" value="Genomic_DNA"/>
</dbReference>
<dbReference type="Gene3D" id="3.90.550.10">
    <property type="entry name" value="Spore Coat Polysaccharide Biosynthesis Protein SpsA, Chain A"/>
    <property type="match status" value="1"/>
</dbReference>
<keyword evidence="1" id="KW-1015">Disulfide bond</keyword>
<dbReference type="PANTHER" id="PTHR11675:SF119">
    <property type="entry name" value="POLYPEPTIDE N-ACETYLGALACTOSAMINYLTRANSFERASE 2"/>
    <property type="match status" value="1"/>
</dbReference>
<dbReference type="SUPFAM" id="SSF53448">
    <property type="entry name" value="Nucleotide-diphospho-sugar transferases"/>
    <property type="match status" value="1"/>
</dbReference>
<evidence type="ECO:0000313" key="4">
    <source>
        <dbReference type="EMBL" id="RUS91430.1"/>
    </source>
</evidence>
<dbReference type="PANTHER" id="PTHR11675">
    <property type="entry name" value="N-ACETYLGALACTOSAMINYLTRANSFERASE"/>
    <property type="match status" value="1"/>
</dbReference>
<proteinExistence type="predicted"/>
<evidence type="ECO:0000313" key="5">
    <source>
        <dbReference type="Proteomes" id="UP000271974"/>
    </source>
</evidence>
<dbReference type="OrthoDB" id="429263at2759"/>
<comment type="caution">
    <text evidence="4">The sequence shown here is derived from an EMBL/GenBank/DDBJ whole genome shotgun (WGS) entry which is preliminary data.</text>
</comment>
<keyword evidence="5" id="KW-1185">Reference proteome</keyword>
<dbReference type="Pfam" id="PF00535">
    <property type="entry name" value="Glycos_transf_2"/>
    <property type="match status" value="1"/>
</dbReference>
<feature type="non-terminal residue" evidence="4">
    <location>
        <position position="1"/>
    </location>
</feature>
<feature type="non-terminal residue" evidence="4">
    <location>
        <position position="169"/>
    </location>
</feature>
<gene>
    <name evidence="4" type="ORF">EGW08_000754</name>
</gene>
<dbReference type="InterPro" id="IPR029044">
    <property type="entry name" value="Nucleotide-diphossugar_trans"/>
</dbReference>
<sequence>VITGKRLDDSDIAASDQVGQDKAGQQCVAGLAEGGQDSDEGGDVSWQQFDSEGYLAKQRLKPGQDAYARNKFNQQSSDDTKPDREVPDTRNHMCKNEHWNTDLPDTSVIITFHNEARSTLFRTIVSVFRMSPDYLLREIILVDDCSDDASDGQELKGIKKVRVLRNEKR</sequence>
<dbReference type="STRING" id="188477.A0A433UC14"/>
<dbReference type="AlphaFoldDB" id="A0A433UC14"/>